<reference evidence="2 3" key="1">
    <citation type="journal article" date="2017" name="Nat. Ecol. Evol.">
        <title>Scallop genome provides insights into evolution of bilaterian karyotype and development.</title>
        <authorList>
            <person name="Wang S."/>
            <person name="Zhang J."/>
            <person name="Jiao W."/>
            <person name="Li J."/>
            <person name="Xun X."/>
            <person name="Sun Y."/>
            <person name="Guo X."/>
            <person name="Huan P."/>
            <person name="Dong B."/>
            <person name="Zhang L."/>
            <person name="Hu X."/>
            <person name="Sun X."/>
            <person name="Wang J."/>
            <person name="Zhao C."/>
            <person name="Wang Y."/>
            <person name="Wang D."/>
            <person name="Huang X."/>
            <person name="Wang R."/>
            <person name="Lv J."/>
            <person name="Li Y."/>
            <person name="Zhang Z."/>
            <person name="Liu B."/>
            <person name="Lu W."/>
            <person name="Hui Y."/>
            <person name="Liang J."/>
            <person name="Zhou Z."/>
            <person name="Hou R."/>
            <person name="Li X."/>
            <person name="Liu Y."/>
            <person name="Li H."/>
            <person name="Ning X."/>
            <person name="Lin Y."/>
            <person name="Zhao L."/>
            <person name="Xing Q."/>
            <person name="Dou J."/>
            <person name="Li Y."/>
            <person name="Mao J."/>
            <person name="Guo H."/>
            <person name="Dou H."/>
            <person name="Li T."/>
            <person name="Mu C."/>
            <person name="Jiang W."/>
            <person name="Fu Q."/>
            <person name="Fu X."/>
            <person name="Miao Y."/>
            <person name="Liu J."/>
            <person name="Yu Q."/>
            <person name="Li R."/>
            <person name="Liao H."/>
            <person name="Li X."/>
            <person name="Kong Y."/>
            <person name="Jiang Z."/>
            <person name="Chourrout D."/>
            <person name="Li R."/>
            <person name="Bao Z."/>
        </authorList>
    </citation>
    <scope>NUCLEOTIDE SEQUENCE [LARGE SCALE GENOMIC DNA]</scope>
    <source>
        <strain evidence="2 3">PY_sf001</strain>
    </source>
</reference>
<feature type="domain" description="SERTA" evidence="1">
    <location>
        <begin position="20"/>
        <end position="68"/>
    </location>
</feature>
<keyword evidence="3" id="KW-1185">Reference proteome</keyword>
<dbReference type="EMBL" id="NEDP02002257">
    <property type="protein sequence ID" value="OWF51443.1"/>
    <property type="molecule type" value="Genomic_DNA"/>
</dbReference>
<sequence>MGIKRKLDEYDDGGERNVEPGIQRQSVLDISMFKLQTHPVRRVEPSLLRSVLILNTLKHIECELQKEGVTSDFSEAASMTLNETSDMSMDVLPDCESIGNGDIQPDLSELHISSSMETTSLSIPKDTVNPLPPIESFVELSSAFPLSNGSLSCGPMKVKNSDSKEHFTNSEQNMQLNFPVKTEDILTDIDVSTCDFDIFSSLASSMKLTPLSAEEVMHSFPVHDGYSTLFSNCSQVGASCKSDLMPEDIDNIMQILVGT</sequence>
<dbReference type="OrthoDB" id="6083860at2759"/>
<evidence type="ECO:0000313" key="2">
    <source>
        <dbReference type="EMBL" id="OWF51443.1"/>
    </source>
</evidence>
<evidence type="ECO:0000313" key="3">
    <source>
        <dbReference type="Proteomes" id="UP000242188"/>
    </source>
</evidence>
<name>A0A210QRT3_MIZYE</name>
<comment type="caution">
    <text evidence="2">The sequence shown here is derived from an EMBL/GenBank/DDBJ whole genome shotgun (WGS) entry which is preliminary data.</text>
</comment>
<dbReference type="PANTHER" id="PTHR16277:SF7">
    <property type="entry name" value="RE12330P"/>
    <property type="match status" value="1"/>
</dbReference>
<dbReference type="GO" id="GO:0005634">
    <property type="term" value="C:nucleus"/>
    <property type="evidence" value="ECO:0007669"/>
    <property type="project" value="TreeGrafter"/>
</dbReference>
<dbReference type="InterPro" id="IPR009263">
    <property type="entry name" value="SERTA_dom"/>
</dbReference>
<dbReference type="Proteomes" id="UP000242188">
    <property type="component" value="Unassembled WGS sequence"/>
</dbReference>
<dbReference type="Pfam" id="PF06031">
    <property type="entry name" value="SERTA"/>
    <property type="match status" value="1"/>
</dbReference>
<proteinExistence type="predicted"/>
<organism evidence="2 3">
    <name type="scientific">Mizuhopecten yessoensis</name>
    <name type="common">Japanese scallop</name>
    <name type="synonym">Patinopecten yessoensis</name>
    <dbReference type="NCBI Taxonomy" id="6573"/>
    <lineage>
        <taxon>Eukaryota</taxon>
        <taxon>Metazoa</taxon>
        <taxon>Spiralia</taxon>
        <taxon>Lophotrochozoa</taxon>
        <taxon>Mollusca</taxon>
        <taxon>Bivalvia</taxon>
        <taxon>Autobranchia</taxon>
        <taxon>Pteriomorphia</taxon>
        <taxon>Pectinida</taxon>
        <taxon>Pectinoidea</taxon>
        <taxon>Pectinidae</taxon>
        <taxon>Mizuhopecten</taxon>
    </lineage>
</organism>
<gene>
    <name evidence="2" type="ORF">KP79_PYT09632</name>
</gene>
<dbReference type="PANTHER" id="PTHR16277">
    <property type="entry name" value="CELL DIVISION CYCLE ASSOCIATED PROTEIN 4/SERTA DOMAIN-CONTAINING PROTEIN 2"/>
    <property type="match status" value="1"/>
</dbReference>
<protein>
    <submittedName>
        <fullName evidence="2">SERTA domain-containing protein 2</fullName>
    </submittedName>
</protein>
<accession>A0A210QRT3</accession>
<dbReference type="PROSITE" id="PS51053">
    <property type="entry name" value="SERTA"/>
    <property type="match status" value="1"/>
</dbReference>
<dbReference type="InterPro" id="IPR052262">
    <property type="entry name" value="E2F-SERTA_domain_protein"/>
</dbReference>
<dbReference type="STRING" id="6573.A0A210QRT3"/>
<evidence type="ECO:0000259" key="1">
    <source>
        <dbReference type="PROSITE" id="PS51053"/>
    </source>
</evidence>
<dbReference type="AlphaFoldDB" id="A0A210QRT3"/>